<dbReference type="AlphaFoldDB" id="A0A4W5S1M2"/>
<keyword evidence="10" id="KW-1185">Reference proteome</keyword>
<evidence type="ECO:0000256" key="6">
    <source>
        <dbReference type="ARBA" id="ARBA00023187"/>
    </source>
</evidence>
<comment type="similarity">
    <text evidence="3">Belongs to the ARL6IP4 family.</text>
</comment>
<dbReference type="GO" id="GO:0016607">
    <property type="term" value="C:nuclear speck"/>
    <property type="evidence" value="ECO:0007669"/>
    <property type="project" value="UniProtKB-SubCell"/>
</dbReference>
<proteinExistence type="inferred from homology"/>
<protein>
    <recommendedName>
        <fullName evidence="4">ADP-ribosylation factor-like protein 6-interacting protein 4</fullName>
    </recommendedName>
</protein>
<feature type="region of interest" description="Disordered" evidence="8">
    <location>
        <begin position="97"/>
        <end position="126"/>
    </location>
</feature>
<keyword evidence="7" id="KW-0539">Nucleus</keyword>
<dbReference type="GO" id="GO:0005730">
    <property type="term" value="C:nucleolus"/>
    <property type="evidence" value="ECO:0007669"/>
    <property type="project" value="UniProtKB-SubCell"/>
</dbReference>
<name>A0A4W5S1M2_9TELE</name>
<evidence type="ECO:0000256" key="8">
    <source>
        <dbReference type="SAM" id="MobiDB-lite"/>
    </source>
</evidence>
<dbReference type="GeneTree" id="ENSGT00390000009670"/>
<dbReference type="Ensembl" id="ENSHHUT00000094512.1">
    <property type="protein sequence ID" value="ENSHHUP00000091689.1"/>
    <property type="gene ID" value="ENSHHUG00000052881.1"/>
</dbReference>
<feature type="compositionally biased region" description="Low complexity" evidence="8">
    <location>
        <begin position="15"/>
        <end position="24"/>
    </location>
</feature>
<accession>A0A4W5S1M2</accession>
<keyword evidence="6" id="KW-0508">mRNA splicing</keyword>
<evidence type="ECO:0000313" key="10">
    <source>
        <dbReference type="Proteomes" id="UP000314982"/>
    </source>
</evidence>
<feature type="compositionally biased region" description="Basic residues" evidence="8">
    <location>
        <begin position="31"/>
        <end position="48"/>
    </location>
</feature>
<keyword evidence="5" id="KW-0507">mRNA processing</keyword>
<sequence length="185" mass="21095">MSASDGKEGKKKMKSSSSSSSSSSSDEKAKRKEKKRKKFKKLKKKTKLKKEMKLEDKKNKKLKQLEERRASLPCRFDAPPSQPLVSAPQLFLELWQSGDSTEDHGPGMQKARLSTQRPLTKEEYEAKQSVIRRVVDPETGCTRYTNLIRGEGEIIEEIVSKERHRDQQATKGDGNSFQKKLGLNR</sequence>
<reference evidence="10" key="1">
    <citation type="submission" date="2018-06" db="EMBL/GenBank/DDBJ databases">
        <title>Genome assembly of Danube salmon.</title>
        <authorList>
            <person name="Macqueen D.J."/>
            <person name="Gundappa M.K."/>
        </authorList>
    </citation>
    <scope>NUCLEOTIDE SEQUENCE [LARGE SCALE GENOMIC DNA]</scope>
</reference>
<evidence type="ECO:0000256" key="1">
    <source>
        <dbReference type="ARBA" id="ARBA00004324"/>
    </source>
</evidence>
<dbReference type="GO" id="GO:0006397">
    <property type="term" value="P:mRNA processing"/>
    <property type="evidence" value="ECO:0007669"/>
    <property type="project" value="UniProtKB-KW"/>
</dbReference>
<dbReference type="InterPro" id="IPR019532">
    <property type="entry name" value="Nucl_RNA-splicing_assoc_SR-25"/>
</dbReference>
<feature type="compositionally biased region" description="Basic and acidic residues" evidence="8">
    <location>
        <begin position="49"/>
        <end position="66"/>
    </location>
</feature>
<dbReference type="GO" id="GO:0008380">
    <property type="term" value="P:RNA splicing"/>
    <property type="evidence" value="ECO:0007669"/>
    <property type="project" value="UniProtKB-KW"/>
</dbReference>
<evidence type="ECO:0000256" key="2">
    <source>
        <dbReference type="ARBA" id="ARBA00004604"/>
    </source>
</evidence>
<feature type="region of interest" description="Disordered" evidence="8">
    <location>
        <begin position="160"/>
        <end position="185"/>
    </location>
</feature>
<evidence type="ECO:0000256" key="5">
    <source>
        <dbReference type="ARBA" id="ARBA00022664"/>
    </source>
</evidence>
<dbReference type="STRING" id="62062.ENSHHUP00000091689"/>
<evidence type="ECO:0000256" key="4">
    <source>
        <dbReference type="ARBA" id="ARBA00017993"/>
    </source>
</evidence>
<organism evidence="9 10">
    <name type="scientific">Hucho hucho</name>
    <name type="common">huchen</name>
    <dbReference type="NCBI Taxonomy" id="62062"/>
    <lineage>
        <taxon>Eukaryota</taxon>
        <taxon>Metazoa</taxon>
        <taxon>Chordata</taxon>
        <taxon>Craniata</taxon>
        <taxon>Vertebrata</taxon>
        <taxon>Euteleostomi</taxon>
        <taxon>Actinopterygii</taxon>
        <taxon>Neopterygii</taxon>
        <taxon>Teleostei</taxon>
        <taxon>Protacanthopterygii</taxon>
        <taxon>Salmoniformes</taxon>
        <taxon>Salmonidae</taxon>
        <taxon>Salmoninae</taxon>
        <taxon>Hucho</taxon>
    </lineage>
</organism>
<comment type="subcellular location">
    <subcellularLocation>
        <location evidence="1">Nucleus speckle</location>
    </subcellularLocation>
    <subcellularLocation>
        <location evidence="2">Nucleus</location>
        <location evidence="2">Nucleolus</location>
    </subcellularLocation>
</comment>
<dbReference type="Proteomes" id="UP000314982">
    <property type="component" value="Unassembled WGS sequence"/>
</dbReference>
<gene>
    <name evidence="9" type="primary">ARL6IP4</name>
</gene>
<feature type="compositionally biased region" description="Polar residues" evidence="8">
    <location>
        <begin position="169"/>
        <end position="178"/>
    </location>
</feature>
<dbReference type="Pfam" id="PF10500">
    <property type="entry name" value="SR-25"/>
    <property type="match status" value="1"/>
</dbReference>
<reference evidence="9" key="3">
    <citation type="submission" date="2025-09" db="UniProtKB">
        <authorList>
            <consortium name="Ensembl"/>
        </authorList>
    </citation>
    <scope>IDENTIFICATION</scope>
</reference>
<feature type="region of interest" description="Disordered" evidence="8">
    <location>
        <begin position="1"/>
        <end position="66"/>
    </location>
</feature>
<evidence type="ECO:0000256" key="7">
    <source>
        <dbReference type="ARBA" id="ARBA00023242"/>
    </source>
</evidence>
<evidence type="ECO:0000256" key="3">
    <source>
        <dbReference type="ARBA" id="ARBA00006852"/>
    </source>
</evidence>
<evidence type="ECO:0000313" key="9">
    <source>
        <dbReference type="Ensembl" id="ENSHHUP00000091689.1"/>
    </source>
</evidence>
<reference evidence="9" key="2">
    <citation type="submission" date="2025-08" db="UniProtKB">
        <authorList>
            <consortium name="Ensembl"/>
        </authorList>
    </citation>
    <scope>IDENTIFICATION</scope>
</reference>